<reference evidence="3" key="1">
    <citation type="submission" date="2023-04" db="EMBL/GenBank/DDBJ databases">
        <title>Chromosome-level genome of Chaenocephalus aceratus.</title>
        <authorList>
            <person name="Park H."/>
        </authorList>
    </citation>
    <scope>NUCLEOTIDE SEQUENCE</scope>
    <source>
        <strain evidence="3">DE</strain>
        <tissue evidence="3">Muscle</tissue>
    </source>
</reference>
<feature type="compositionally biased region" description="Acidic residues" evidence="2">
    <location>
        <begin position="1580"/>
        <end position="1597"/>
    </location>
</feature>
<dbReference type="InterPro" id="IPR031248">
    <property type="entry name" value="RNF213"/>
</dbReference>
<feature type="compositionally biased region" description="Acidic residues" evidence="2">
    <location>
        <begin position="1550"/>
        <end position="1559"/>
    </location>
</feature>
<feature type="compositionally biased region" description="Polar residues" evidence="2">
    <location>
        <begin position="121"/>
        <end position="133"/>
    </location>
</feature>
<feature type="coiled-coil region" evidence="1">
    <location>
        <begin position="668"/>
        <end position="706"/>
    </location>
</feature>
<comment type="caution">
    <text evidence="3">The sequence shown here is derived from an EMBL/GenBank/DDBJ whole genome shotgun (WGS) entry which is preliminary data.</text>
</comment>
<sequence length="1618" mass="183394">MEGGAGNVPSTSGSQRGEDGATKKRKKRNKEQRPGYHNKKVKDKERRKKRNQKTQKSTSSVKKDADSESEDTDKGEMEVVGTSSQTEETRPVETQHVDPQAEDKVQTVEEQSHGDAKMVQAHTQTPMTQLKQNANKDNDKATSESTEKQNPEKESKSKEENPSTGAEPKSYAKVVCGEGGSQKQSNVEASKAADKNTKTPQSTRDRSPVRPPPAAPMFTVHIYAVLDKNGGLQKEGCLVEASLSFDERDLNRGNWWMYWYGVKQRSKEIKTGITTRHVQIPLDPNIKELYLYEGFIYRDEGQSLWQSGLKMVGLQGSNSVAVSEAWQASAETLLNRIFQKWILSDKQNTERLCDSLLHFMRSIGSAHGRMRFLDNSQPPMIKTSELIAEQLVQILKGEPKEKFPGSWRSSSPLIQGLSVFVVSQKCQISLGVKGYAELCLLVSSETSMDKENLEGLLGHFPNSQFMVLALMNLCAQSMVSELVLLLPLLFRLRLPGADANKVGPSVEEENWSGLESVYYRHFRENIQSHPDKRKKMLGLIQTHLKKAEEMPLLLVSWLSLVAFEDLPELSDMTGIPAEHLIQSLLYRLQRCVESRDNNRAEEHLKHTQKILTHLLLKVDKEKDRMIESGNIKLVFKSSISVLKNICEITRLVQSYHAAVLSYQLVLKLADAKLKKESSEDEFETLNKKLLEDLQSVQQRVIEWRDELLQRPLLKPESKTLSYPKEIEMWDSLLKVECSLEEVSSSWRLTLKKDLKKRISKASEEDKVLVCCLETSMAAIRKSDEVVQTSFDELCQSAIKEICQRKQEGDLMRSLYSKMKDPPVVVLSAVVVESATRFRDDSVVQLLDPQSAMNYLLSYSDWKSNVDDAAGQVFDSCVTALRHLVESLLQGHVTLGNLQTCLKYRDQFKRLHQQYKKHMKSESVPVSADVVLDQREKDLQPFKQRKQKMDTLIKMIAKVAESLTVPEMLTLEKQHSADLQTVSLNTLVVVQTFDSEGKLGKTGPSQVLWYKVGKNVLKMSNEMHKLQQSNLILSHWVREAASLASARQPCTSPVPVTLTQIYEIIWQPLITEFSQLGVSMANASVTFEELNEVLMESGDQGDGKIMKKELSLMSEILCESASFKPEEKWVERRLDQIQEYRQLHEAAAAASAMLKIAEKMKLSGKFAEIETLSQLEEDTFKQRPLGSLTADLFQAKRQLSTVTKHHTACLEEFLASQTLVSWVRENLTNMSDVKVYVDLASISAGENDTEIDQVACFHDAVMGYAPLLYSLSPEAGFQEFLKCAQQVWDTQNRDDKLPEKLRESTRLLNWLKALKETHGSVEQSSLSLASSINADGVYHIGWCDENTEKRCLQNMIRVTIRGTEEKSYKLEDLLELQNKLMLMSSKGEHGREQVNRFTEVFEGVQRLGTILLQMQTSGNMLFREWHAEVKCCPQQQQPCIKATFLSLQGKEMAYLGEVTEQLQKLTHSMDSCKHEWCSFISEMRSSFNLLNHYTSEQMVYLCHWIHKVCQHQAPVPPQLWLLLFPIKPQCTLTDVRDAYINAASIHSKHEEEEEDVEFVNEDQSVLSMDSTPASPGHSEEDREEDLDLMDFSSEDEDDGVLKCHDDAAEGALPGHTDDK</sequence>
<accession>A0AAD9BHF1</accession>
<feature type="compositionally biased region" description="Basic and acidic residues" evidence="2">
    <location>
        <begin position="87"/>
        <end position="116"/>
    </location>
</feature>
<dbReference type="GO" id="GO:0004842">
    <property type="term" value="F:ubiquitin-protein transferase activity"/>
    <property type="evidence" value="ECO:0007669"/>
    <property type="project" value="InterPro"/>
</dbReference>
<dbReference type="GO" id="GO:0002040">
    <property type="term" value="P:sprouting angiogenesis"/>
    <property type="evidence" value="ECO:0007669"/>
    <property type="project" value="TreeGrafter"/>
</dbReference>
<feature type="compositionally biased region" description="Basic residues" evidence="2">
    <location>
        <begin position="23"/>
        <end position="53"/>
    </location>
</feature>
<evidence type="ECO:0000313" key="3">
    <source>
        <dbReference type="EMBL" id="KAK1882089.1"/>
    </source>
</evidence>
<feature type="compositionally biased region" description="Polar residues" evidence="2">
    <location>
        <begin position="1562"/>
        <end position="1572"/>
    </location>
</feature>
<dbReference type="PANTHER" id="PTHR22605:SF21">
    <property type="entry name" value="E3 UBIQUITIN-PROTEIN LIGASE RNF213-BETA"/>
    <property type="match status" value="1"/>
</dbReference>
<dbReference type="GO" id="GO:0016020">
    <property type="term" value="C:membrane"/>
    <property type="evidence" value="ECO:0007669"/>
    <property type="project" value="TreeGrafter"/>
</dbReference>
<organism evidence="3 4">
    <name type="scientific">Dissostichus eleginoides</name>
    <name type="common">Patagonian toothfish</name>
    <name type="synonym">Dissostichus amissus</name>
    <dbReference type="NCBI Taxonomy" id="100907"/>
    <lineage>
        <taxon>Eukaryota</taxon>
        <taxon>Metazoa</taxon>
        <taxon>Chordata</taxon>
        <taxon>Craniata</taxon>
        <taxon>Vertebrata</taxon>
        <taxon>Euteleostomi</taxon>
        <taxon>Actinopterygii</taxon>
        <taxon>Neopterygii</taxon>
        <taxon>Teleostei</taxon>
        <taxon>Neoteleostei</taxon>
        <taxon>Acanthomorphata</taxon>
        <taxon>Eupercaria</taxon>
        <taxon>Perciformes</taxon>
        <taxon>Notothenioidei</taxon>
        <taxon>Nototheniidae</taxon>
        <taxon>Dissostichus</taxon>
    </lineage>
</organism>
<dbReference type="GO" id="GO:0006511">
    <property type="term" value="P:ubiquitin-dependent protein catabolic process"/>
    <property type="evidence" value="ECO:0007669"/>
    <property type="project" value="TreeGrafter"/>
</dbReference>
<name>A0AAD9BHF1_DISEL</name>
<keyword evidence="4" id="KW-1185">Reference proteome</keyword>
<dbReference type="EMBL" id="JASDAP010000024">
    <property type="protein sequence ID" value="KAK1882089.1"/>
    <property type="molecule type" value="Genomic_DNA"/>
</dbReference>
<gene>
    <name evidence="3" type="ORF">KUDE01_025251</name>
</gene>
<feature type="region of interest" description="Disordered" evidence="2">
    <location>
        <begin position="1549"/>
        <end position="1618"/>
    </location>
</feature>
<evidence type="ECO:0000256" key="1">
    <source>
        <dbReference type="SAM" id="Coils"/>
    </source>
</evidence>
<feature type="compositionally biased region" description="Basic and acidic residues" evidence="2">
    <location>
        <begin position="134"/>
        <end position="161"/>
    </location>
</feature>
<evidence type="ECO:0000313" key="4">
    <source>
        <dbReference type="Proteomes" id="UP001228049"/>
    </source>
</evidence>
<feature type="region of interest" description="Disordered" evidence="2">
    <location>
        <begin position="1"/>
        <end position="215"/>
    </location>
</feature>
<dbReference type="GO" id="GO:0005829">
    <property type="term" value="C:cytosol"/>
    <property type="evidence" value="ECO:0007669"/>
    <property type="project" value="TreeGrafter"/>
</dbReference>
<evidence type="ECO:0000256" key="2">
    <source>
        <dbReference type="SAM" id="MobiDB-lite"/>
    </source>
</evidence>
<dbReference type="Proteomes" id="UP001228049">
    <property type="component" value="Unassembled WGS sequence"/>
</dbReference>
<dbReference type="GO" id="GO:0005730">
    <property type="term" value="C:nucleolus"/>
    <property type="evidence" value="ECO:0007669"/>
    <property type="project" value="TreeGrafter"/>
</dbReference>
<dbReference type="GO" id="GO:0016887">
    <property type="term" value="F:ATP hydrolysis activity"/>
    <property type="evidence" value="ECO:0007669"/>
    <property type="project" value="InterPro"/>
</dbReference>
<protein>
    <submittedName>
        <fullName evidence="3">E3 ubiquitin-protein ligase rnf213-beta</fullName>
    </submittedName>
</protein>
<feature type="compositionally biased region" description="Basic and acidic residues" evidence="2">
    <location>
        <begin position="191"/>
        <end position="208"/>
    </location>
</feature>
<feature type="compositionally biased region" description="Basic and acidic residues" evidence="2">
    <location>
        <begin position="61"/>
        <end position="77"/>
    </location>
</feature>
<dbReference type="GO" id="GO:2000051">
    <property type="term" value="P:negative regulation of non-canonical Wnt signaling pathway"/>
    <property type="evidence" value="ECO:0007669"/>
    <property type="project" value="TreeGrafter"/>
</dbReference>
<dbReference type="PANTHER" id="PTHR22605">
    <property type="entry name" value="RZ-TYPE DOMAIN-CONTAINING PROTEIN"/>
    <property type="match status" value="1"/>
</dbReference>
<proteinExistence type="predicted"/>
<keyword evidence="1" id="KW-0175">Coiled coil</keyword>